<dbReference type="InterPro" id="IPR004099">
    <property type="entry name" value="Pyr_nucl-diS_OxRdtase_dimer"/>
</dbReference>
<comment type="subunit">
    <text evidence="2">Homodimer.</text>
</comment>
<dbReference type="GO" id="GO:0004362">
    <property type="term" value="F:glutathione-disulfide reductase (NADPH) activity"/>
    <property type="evidence" value="ECO:0007669"/>
    <property type="project" value="UniProtKB-EC"/>
</dbReference>
<feature type="binding site" evidence="11">
    <location>
        <position position="303"/>
    </location>
    <ligand>
        <name>FAD</name>
        <dbReference type="ChEBI" id="CHEBI:57692"/>
    </ligand>
</feature>
<evidence type="ECO:0000256" key="14">
    <source>
        <dbReference type="RuleBase" id="RU365040"/>
    </source>
</evidence>
<dbReference type="SUPFAM" id="SSF51905">
    <property type="entry name" value="FAD/NAD(P)-binding domain"/>
    <property type="match status" value="1"/>
</dbReference>
<protein>
    <recommendedName>
        <fullName evidence="14">Glutathione reductase</fullName>
        <shortName evidence="14">GRase</shortName>
        <ecNumber evidence="14">1.8.1.7</ecNumber>
    </recommendedName>
</protein>
<dbReference type="InterPro" id="IPR023753">
    <property type="entry name" value="FAD/NAD-binding_dom"/>
</dbReference>
<feature type="binding site" evidence="11">
    <location>
        <position position="116"/>
    </location>
    <ligand>
        <name>FAD</name>
        <dbReference type="ChEBI" id="CHEBI:57692"/>
    </ligand>
</feature>
<dbReference type="InterPro" id="IPR006324">
    <property type="entry name" value="GSHR"/>
</dbReference>
<gene>
    <name evidence="17" type="ORF">GCM10011332_17310</name>
</gene>
<evidence type="ECO:0000256" key="11">
    <source>
        <dbReference type="PIRSR" id="PIRSR000350-3"/>
    </source>
</evidence>
<evidence type="ECO:0000256" key="4">
    <source>
        <dbReference type="ARBA" id="ARBA00022827"/>
    </source>
</evidence>
<proteinExistence type="inferred from homology"/>
<name>A0A917C165_9PROT</name>
<evidence type="ECO:0000256" key="1">
    <source>
        <dbReference type="ARBA" id="ARBA00007532"/>
    </source>
</evidence>
<comment type="similarity">
    <text evidence="1 13">Belongs to the class-I pyridine nucleotide-disulfide oxidoreductase family.</text>
</comment>
<feature type="binding site" evidence="11">
    <location>
        <position position="262"/>
    </location>
    <ligand>
        <name>NAD(+)</name>
        <dbReference type="ChEBI" id="CHEBI:57540"/>
    </ligand>
</feature>
<sequence>MSKQYDYDLLTIGAGSGGVRASRMAAQKGARVAVCEEDRVGGTCVLRGCVPKKLLVYASEFSGHFQDASGFGWHVGQTAIDWPRLIATKNKELDRLNGIYNNILSSNGVETLQGRGTIIDAHTVEVAGKRYTAEKILIAVGGWPTMPAIPGIEHAITSNEALDLPELPRRITIVGGGYIAVEFAGIFAGMGVEVTEIIRADRILRGFDDDLRSELEREMTKRGIKILSSTTVECINKKANHFELVLGDGESLETDVVMYATGRKPKIDGLGLENLGVAISDKGAIKVDDNYRTSVESIYAIGDATDRVCLTPVALAEGMALVNHLFGGESAGVDYENIPSAVFSQPPLGTVGLTEAQARERYGKVDVYTSGFRAMKHTLSGRDERTFMKLIVDPKTDRVVGAHMMGPDAAEIMQGLGIAMKCGATKAQFDATIGIHPSAAEEFVTMRDKRPEEE</sequence>
<reference evidence="17" key="2">
    <citation type="submission" date="2020-09" db="EMBL/GenBank/DDBJ databases">
        <authorList>
            <person name="Sun Q."/>
            <person name="Zhou Y."/>
        </authorList>
    </citation>
    <scope>NUCLEOTIDE SEQUENCE</scope>
    <source>
        <strain evidence="17">CGMCC 1.15254</strain>
    </source>
</reference>
<dbReference type="EC" id="1.8.1.7" evidence="14"/>
<evidence type="ECO:0000256" key="12">
    <source>
        <dbReference type="PIRSR" id="PIRSR000350-4"/>
    </source>
</evidence>
<dbReference type="GO" id="GO:0034599">
    <property type="term" value="P:cellular response to oxidative stress"/>
    <property type="evidence" value="ECO:0007669"/>
    <property type="project" value="TreeGrafter"/>
</dbReference>
<evidence type="ECO:0000256" key="13">
    <source>
        <dbReference type="RuleBase" id="RU003691"/>
    </source>
</evidence>
<dbReference type="EMBL" id="BMHV01000010">
    <property type="protein sequence ID" value="GGF63834.1"/>
    <property type="molecule type" value="Genomic_DNA"/>
</dbReference>
<dbReference type="PIRSF" id="PIRSF000350">
    <property type="entry name" value="Mercury_reductase_MerA"/>
    <property type="match status" value="1"/>
</dbReference>
<evidence type="ECO:0000256" key="9">
    <source>
        <dbReference type="ARBA" id="ARBA00049142"/>
    </source>
</evidence>
<evidence type="ECO:0000256" key="8">
    <source>
        <dbReference type="ARBA" id="ARBA00023284"/>
    </source>
</evidence>
<keyword evidence="8 13" id="KW-0676">Redox-active center</keyword>
<keyword evidence="18" id="KW-1185">Reference proteome</keyword>
<dbReference type="Gene3D" id="3.30.390.30">
    <property type="match status" value="1"/>
</dbReference>
<dbReference type="SUPFAM" id="SSF55424">
    <property type="entry name" value="FAD/NAD-linked reductases, dimerisation (C-terminal) domain"/>
    <property type="match status" value="1"/>
</dbReference>
<dbReference type="GO" id="GO:0006749">
    <property type="term" value="P:glutathione metabolic process"/>
    <property type="evidence" value="ECO:0007669"/>
    <property type="project" value="InterPro"/>
</dbReference>
<dbReference type="InterPro" id="IPR046952">
    <property type="entry name" value="GSHR/TRXR-like"/>
</dbReference>
<dbReference type="AlphaFoldDB" id="A0A917C165"/>
<feature type="domain" description="FAD/NAD(P)-binding" evidence="16">
    <location>
        <begin position="7"/>
        <end position="318"/>
    </location>
</feature>
<dbReference type="PROSITE" id="PS00076">
    <property type="entry name" value="PYRIDINE_REDOX_1"/>
    <property type="match status" value="1"/>
</dbReference>
<keyword evidence="11" id="KW-0520">NAD</keyword>
<evidence type="ECO:0000313" key="18">
    <source>
        <dbReference type="Proteomes" id="UP000632498"/>
    </source>
</evidence>
<feature type="active site" description="Proton acceptor" evidence="10">
    <location>
        <position position="436"/>
    </location>
</feature>
<dbReference type="GO" id="GO:0050661">
    <property type="term" value="F:NADP binding"/>
    <property type="evidence" value="ECO:0007669"/>
    <property type="project" value="InterPro"/>
</dbReference>
<dbReference type="NCBIfam" id="TIGR01424">
    <property type="entry name" value="gluta_reduc_2"/>
    <property type="match status" value="1"/>
</dbReference>
<dbReference type="PANTHER" id="PTHR42737:SF2">
    <property type="entry name" value="GLUTATHIONE REDUCTASE"/>
    <property type="match status" value="1"/>
</dbReference>
<dbReference type="InterPro" id="IPR036188">
    <property type="entry name" value="FAD/NAD-bd_sf"/>
</dbReference>
<dbReference type="RefSeq" id="WP_188663889.1">
    <property type="nucleotide sequence ID" value="NZ_BMHV01000010.1"/>
</dbReference>
<keyword evidence="3 13" id="KW-0285">Flavoprotein</keyword>
<dbReference type="InterPro" id="IPR001100">
    <property type="entry name" value="Pyr_nuc-diS_OxRdtase"/>
</dbReference>
<dbReference type="Pfam" id="PF02852">
    <property type="entry name" value="Pyr_redox_dim"/>
    <property type="match status" value="1"/>
</dbReference>
<dbReference type="GO" id="GO:0005829">
    <property type="term" value="C:cytosol"/>
    <property type="evidence" value="ECO:0007669"/>
    <property type="project" value="TreeGrafter"/>
</dbReference>
<feature type="binding site" evidence="11">
    <location>
        <begin position="175"/>
        <end position="182"/>
    </location>
    <ligand>
        <name>NAD(+)</name>
        <dbReference type="ChEBI" id="CHEBI:57540"/>
    </ligand>
</feature>
<comment type="caution">
    <text evidence="17">The sequence shown here is derived from an EMBL/GenBank/DDBJ whole genome shotgun (WGS) entry which is preliminary data.</text>
</comment>
<evidence type="ECO:0000313" key="17">
    <source>
        <dbReference type="EMBL" id="GGF63834.1"/>
    </source>
</evidence>
<feature type="domain" description="Pyridine nucleotide-disulphide oxidoreductase dimerisation" evidence="15">
    <location>
        <begin position="338"/>
        <end position="446"/>
    </location>
</feature>
<reference evidence="17" key="1">
    <citation type="journal article" date="2014" name="Int. J. Syst. Evol. Microbiol.">
        <title>Complete genome sequence of Corynebacterium casei LMG S-19264T (=DSM 44701T), isolated from a smear-ripened cheese.</title>
        <authorList>
            <consortium name="US DOE Joint Genome Institute (JGI-PGF)"/>
            <person name="Walter F."/>
            <person name="Albersmeier A."/>
            <person name="Kalinowski J."/>
            <person name="Ruckert C."/>
        </authorList>
    </citation>
    <scope>NUCLEOTIDE SEQUENCE</scope>
    <source>
        <strain evidence="17">CGMCC 1.15254</strain>
    </source>
</reference>
<comment type="catalytic activity">
    <reaction evidence="9 14">
        <text>2 glutathione + NADP(+) = glutathione disulfide + NADPH + H(+)</text>
        <dbReference type="Rhea" id="RHEA:11740"/>
        <dbReference type="ChEBI" id="CHEBI:15378"/>
        <dbReference type="ChEBI" id="CHEBI:57783"/>
        <dbReference type="ChEBI" id="CHEBI:57925"/>
        <dbReference type="ChEBI" id="CHEBI:58297"/>
        <dbReference type="ChEBI" id="CHEBI:58349"/>
        <dbReference type="EC" id="1.8.1.7"/>
    </reaction>
</comment>
<dbReference type="GO" id="GO:0050660">
    <property type="term" value="F:flavin adenine dinucleotide binding"/>
    <property type="evidence" value="ECO:0007669"/>
    <property type="project" value="InterPro"/>
</dbReference>
<evidence type="ECO:0000256" key="5">
    <source>
        <dbReference type="ARBA" id="ARBA00022857"/>
    </source>
</evidence>
<dbReference type="InterPro" id="IPR016156">
    <property type="entry name" value="FAD/NAD-linked_Rdtase_dimer_sf"/>
</dbReference>
<evidence type="ECO:0000256" key="2">
    <source>
        <dbReference type="ARBA" id="ARBA00011738"/>
    </source>
</evidence>
<evidence type="ECO:0000256" key="10">
    <source>
        <dbReference type="PIRSR" id="PIRSR000350-2"/>
    </source>
</evidence>
<dbReference type="Pfam" id="PF07992">
    <property type="entry name" value="Pyr_redox_2"/>
    <property type="match status" value="1"/>
</dbReference>
<dbReference type="GO" id="GO:0045454">
    <property type="term" value="P:cell redox homeostasis"/>
    <property type="evidence" value="ECO:0007669"/>
    <property type="project" value="InterPro"/>
</dbReference>
<keyword evidence="4 11" id="KW-0274">FAD</keyword>
<keyword evidence="6 13" id="KW-0560">Oxidoreductase</keyword>
<evidence type="ECO:0000256" key="7">
    <source>
        <dbReference type="ARBA" id="ARBA00023157"/>
    </source>
</evidence>
<evidence type="ECO:0000256" key="3">
    <source>
        <dbReference type="ARBA" id="ARBA00022630"/>
    </source>
</evidence>
<keyword evidence="11" id="KW-0547">Nucleotide-binding</keyword>
<dbReference type="Proteomes" id="UP000632498">
    <property type="component" value="Unassembled WGS sequence"/>
</dbReference>
<feature type="disulfide bond" description="Redox-active" evidence="12">
    <location>
        <begin position="44"/>
        <end position="49"/>
    </location>
</feature>
<dbReference type="PRINTS" id="PR00411">
    <property type="entry name" value="PNDRDTASEI"/>
</dbReference>
<dbReference type="PANTHER" id="PTHR42737">
    <property type="entry name" value="GLUTATHIONE REDUCTASE"/>
    <property type="match status" value="1"/>
</dbReference>
<feature type="binding site" evidence="11">
    <location>
        <position position="53"/>
    </location>
    <ligand>
        <name>FAD</name>
        <dbReference type="ChEBI" id="CHEBI:57692"/>
    </ligand>
</feature>
<evidence type="ECO:0000256" key="6">
    <source>
        <dbReference type="ARBA" id="ARBA00023002"/>
    </source>
</evidence>
<keyword evidence="7" id="KW-1015">Disulfide bond</keyword>
<accession>A0A917C165</accession>
<evidence type="ECO:0000259" key="16">
    <source>
        <dbReference type="Pfam" id="PF07992"/>
    </source>
</evidence>
<dbReference type="Gene3D" id="3.50.50.60">
    <property type="entry name" value="FAD/NAD(P)-binding domain"/>
    <property type="match status" value="2"/>
</dbReference>
<evidence type="ECO:0000259" key="15">
    <source>
        <dbReference type="Pfam" id="PF02852"/>
    </source>
</evidence>
<comment type="function">
    <text evidence="14">Catalyzes the reduction of glutathione disulfide (GSSG) to reduced glutathione (GSH).</text>
</comment>
<dbReference type="NCBIfam" id="NF004776">
    <property type="entry name" value="PRK06116.1"/>
    <property type="match status" value="1"/>
</dbReference>
<dbReference type="InterPro" id="IPR012999">
    <property type="entry name" value="Pyr_OxRdtase_I_AS"/>
</dbReference>
<organism evidence="17 18">
    <name type="scientific">Terasakiella brassicae</name>
    <dbReference type="NCBI Taxonomy" id="1634917"/>
    <lineage>
        <taxon>Bacteria</taxon>
        <taxon>Pseudomonadati</taxon>
        <taxon>Pseudomonadota</taxon>
        <taxon>Alphaproteobacteria</taxon>
        <taxon>Rhodospirillales</taxon>
        <taxon>Terasakiellaceae</taxon>
        <taxon>Terasakiella</taxon>
    </lineage>
</organism>
<keyword evidence="5 14" id="KW-0521">NADP</keyword>
<dbReference type="PRINTS" id="PR00368">
    <property type="entry name" value="FADPNR"/>
</dbReference>
<comment type="cofactor">
    <cofactor evidence="11">
        <name>FAD</name>
        <dbReference type="ChEBI" id="CHEBI:57692"/>
    </cofactor>
    <text evidence="11">Binds 1 FAD per subunit.</text>
</comment>
<dbReference type="FunFam" id="3.50.50.60:FF:000051">
    <property type="entry name" value="Glutathione reductase"/>
    <property type="match status" value="1"/>
</dbReference>